<feature type="coiled-coil region" evidence="1">
    <location>
        <begin position="51"/>
        <end position="78"/>
    </location>
</feature>
<dbReference type="EMBL" id="FOIM01000021">
    <property type="protein sequence ID" value="SET95056.1"/>
    <property type="molecule type" value="Genomic_DNA"/>
</dbReference>
<protein>
    <submittedName>
        <fullName evidence="3">Formimidoyltetrahydrofolate cyclodeaminase</fullName>
    </submittedName>
</protein>
<accession>A0A1I0IDU1</accession>
<reference evidence="4" key="1">
    <citation type="submission" date="2016-10" db="EMBL/GenBank/DDBJ databases">
        <authorList>
            <person name="Varghese N."/>
            <person name="Submissions S."/>
        </authorList>
    </citation>
    <scope>NUCLEOTIDE SEQUENCE [LARGE SCALE GENOMIC DNA]</scope>
    <source>
        <strain evidence="4">NLAE-zl-G277</strain>
    </source>
</reference>
<sequence>MVDQLTLDKFLSTLSSKEPVPGGGGASALAGALGNALGQMVANLTIGKKRYADVEDEIKGLLARMEDLQKEFVILADRDEEVFAPLAAAYGLPTGTEEEKAHKAAVMEQRLLDASYVPLEVMEKAVEMLGILDVLAVKGSRMAVSDVGVGVQFVRTALLGAVMNVYINTKSMKDREKAGELNREAEELVRTGTEAADRIYGVVLAGLRG</sequence>
<evidence type="ECO:0000313" key="3">
    <source>
        <dbReference type="EMBL" id="SET95056.1"/>
    </source>
</evidence>
<keyword evidence="1" id="KW-0175">Coiled coil</keyword>
<gene>
    <name evidence="3" type="ORF">SAMN05216313_1211</name>
</gene>
<dbReference type="InterPro" id="IPR007044">
    <property type="entry name" value="Cyclodeamin/CycHdrlase"/>
</dbReference>
<dbReference type="STRING" id="460384.SAMN05216313_1211"/>
<dbReference type="GO" id="GO:0003824">
    <property type="term" value="F:catalytic activity"/>
    <property type="evidence" value="ECO:0007669"/>
    <property type="project" value="InterPro"/>
</dbReference>
<evidence type="ECO:0000313" key="4">
    <source>
        <dbReference type="Proteomes" id="UP000198508"/>
    </source>
</evidence>
<evidence type="ECO:0000256" key="1">
    <source>
        <dbReference type="SAM" id="Coils"/>
    </source>
</evidence>
<dbReference type="Gene3D" id="1.20.120.680">
    <property type="entry name" value="Formiminotetrahydrofolate cyclodeaminase monomer, up-and-down helical bundle"/>
    <property type="match status" value="1"/>
</dbReference>
<feature type="domain" description="Cyclodeaminase/cyclohydrolase" evidence="2">
    <location>
        <begin position="6"/>
        <end position="187"/>
    </location>
</feature>
<name>A0A1I0IDU1_9FIRM</name>
<dbReference type="GeneID" id="93281024"/>
<dbReference type="AlphaFoldDB" id="A0A1I0IDU1"/>
<dbReference type="Pfam" id="PF04961">
    <property type="entry name" value="FTCD_C"/>
    <property type="match status" value="1"/>
</dbReference>
<dbReference type="InterPro" id="IPR036178">
    <property type="entry name" value="Formintransfe-cycloase-like_sf"/>
</dbReference>
<keyword evidence="4" id="KW-1185">Reference proteome</keyword>
<organism evidence="3 4">
    <name type="scientific">Enterocloster lavalensis</name>
    <dbReference type="NCBI Taxonomy" id="460384"/>
    <lineage>
        <taxon>Bacteria</taxon>
        <taxon>Bacillati</taxon>
        <taxon>Bacillota</taxon>
        <taxon>Clostridia</taxon>
        <taxon>Lachnospirales</taxon>
        <taxon>Lachnospiraceae</taxon>
        <taxon>Enterocloster</taxon>
    </lineage>
</organism>
<evidence type="ECO:0000259" key="2">
    <source>
        <dbReference type="Pfam" id="PF04961"/>
    </source>
</evidence>
<dbReference type="Proteomes" id="UP000198508">
    <property type="component" value="Unassembled WGS sequence"/>
</dbReference>
<proteinExistence type="predicted"/>
<dbReference type="SUPFAM" id="SSF101262">
    <property type="entry name" value="Methenyltetrahydrofolate cyclohydrolase-like"/>
    <property type="match status" value="1"/>
</dbReference>
<dbReference type="RefSeq" id="WP_092366893.1">
    <property type="nucleotide sequence ID" value="NZ_CAKXUV010000009.1"/>
</dbReference>